<organism evidence="1 2">
    <name type="scientific">Acidiphilium iwatense</name>
    <dbReference type="NCBI Taxonomy" id="768198"/>
    <lineage>
        <taxon>Bacteria</taxon>
        <taxon>Pseudomonadati</taxon>
        <taxon>Pseudomonadota</taxon>
        <taxon>Alphaproteobacteria</taxon>
        <taxon>Acetobacterales</taxon>
        <taxon>Acidocellaceae</taxon>
        <taxon>Acidiphilium</taxon>
    </lineage>
</organism>
<sequence>MSLSRTLHKPVLAAALLASGLGLGAVGLHRASAETAPATATGAAPMTPMQKAIIAHVNARLASLKKDIGITKAEEPAWHGFTQVSRGNATGMAALYAARAKGLATMNAVQNMESYSAIAAKQADDMNALSAAFQTLYAKLTPAQRKKVDARFRAEARAMQARHMHAMTKSHKKPQN</sequence>
<reference evidence="1 2" key="1">
    <citation type="submission" date="2022-01" db="EMBL/GenBank/DDBJ databases">
        <authorList>
            <person name="Won M."/>
            <person name="Kim S.-J."/>
            <person name="Kwon S.-W."/>
        </authorList>
    </citation>
    <scope>NUCLEOTIDE SEQUENCE [LARGE SCALE GENOMIC DNA]</scope>
    <source>
        <strain evidence="1 2">KCTC 23505</strain>
    </source>
</reference>
<dbReference type="EMBL" id="JAKGBZ010000032">
    <property type="protein sequence ID" value="MCF3947878.1"/>
    <property type="molecule type" value="Genomic_DNA"/>
</dbReference>
<dbReference type="Pfam" id="PF07813">
    <property type="entry name" value="LTXXQ"/>
    <property type="match status" value="1"/>
</dbReference>
<evidence type="ECO:0000313" key="1">
    <source>
        <dbReference type="EMBL" id="MCF3947878.1"/>
    </source>
</evidence>
<name>A0ABS9DYV7_9PROT</name>
<keyword evidence="2" id="KW-1185">Reference proteome</keyword>
<accession>A0ABS9DYV7</accession>
<gene>
    <name evidence="1" type="ORF">L2A60_14450</name>
</gene>
<dbReference type="InterPro" id="IPR012899">
    <property type="entry name" value="LTXXQ"/>
</dbReference>
<proteinExistence type="predicted"/>
<dbReference type="Proteomes" id="UP001521209">
    <property type="component" value="Unassembled WGS sequence"/>
</dbReference>
<dbReference type="RefSeq" id="WP_235705166.1">
    <property type="nucleotide sequence ID" value="NZ_JAKGBZ010000032.1"/>
</dbReference>
<protein>
    <submittedName>
        <fullName evidence="1">Spy/CpxP family protein refolding chaperone</fullName>
    </submittedName>
</protein>
<comment type="caution">
    <text evidence="1">The sequence shown here is derived from an EMBL/GenBank/DDBJ whole genome shotgun (WGS) entry which is preliminary data.</text>
</comment>
<evidence type="ECO:0000313" key="2">
    <source>
        <dbReference type="Proteomes" id="UP001521209"/>
    </source>
</evidence>